<keyword evidence="5" id="KW-0964">Secreted</keyword>
<dbReference type="AlphaFoldDB" id="V4SH52"/>
<dbReference type="STRING" id="85681.V4SH52"/>
<dbReference type="InterPro" id="IPR010325">
    <property type="entry name" value="Rhamnogal_lyase"/>
</dbReference>
<dbReference type="eggNOG" id="ENOG502QQM5">
    <property type="taxonomic scope" value="Eukaryota"/>
</dbReference>
<accession>V4SH52</accession>
<feature type="chain" id="PRO_5004726643" description="rhamnogalacturonan endolyase" evidence="8">
    <location>
        <begin position="21"/>
        <end position="624"/>
    </location>
</feature>
<dbReference type="GO" id="GO:0005576">
    <property type="term" value="C:extracellular region"/>
    <property type="evidence" value="ECO:0007669"/>
    <property type="project" value="UniProtKB-SubCell"/>
</dbReference>
<dbReference type="PANTHER" id="PTHR32018">
    <property type="entry name" value="RHAMNOGALACTURONATE LYASE FAMILY PROTEIN"/>
    <property type="match status" value="1"/>
</dbReference>
<gene>
    <name evidence="11" type="ORF">CICLE_v10003567mg</name>
</gene>
<evidence type="ECO:0000313" key="11">
    <source>
        <dbReference type="EMBL" id="ESR47018.1"/>
    </source>
</evidence>
<sequence length="624" mass="71345">MSSLLLLLFLVQCLGLSVSAAGVQLHEQNNHVVMDNGILQVSISTPQGFVIGIQYKGIKNLLNVQNEEDNRGIEATNYKVIMRTKEQVELSFTRMWHPSTNGTIAPVNIDKRFLMLRGSSGFYSYAIYKRLKGWPGFQLFNNRMVFKPNPDKFHYMIISGNRQREMPLQQDRERGHKLAYEEAVLLPNGEVDDKYQYSMDAKDIRVHGWISTDSTVGFWQILPSSESRSFGPLKQFLTSHTGPISINTFHSTHYVGENFGMNFKDGEAWKKIFGPFFVYVNSVPGKGDRQMLWRDANRQFMNEVKSWPYKFPASKDFARSNKRGSISGRLIVKDRYVSRAGIAAKGAYVGLAKPGRAGSWQTECKGYQFWTVANEGGNFSIKNVLIGNYNLYAWIPGFIGDFKYHAAIRITAGSAKQIGNLVYKAPRNGPTLWEIGIPDRSAAEFYIPNPNPKYINKLYVKHDRFRQYGLWERYAELHRKRDLVYEVWANNYRKDWYFAQNTRKKGNKYEGSTWQIQFKLEGVVKKATYKLRVAVAAAHGAELQVRVNSRSARRPLFSSGSVGRENAIARHGIHGVYKLFNVDVPGKVLRKGNNTIYLSQPRKLDAFTGIMYDYLRFEGPDPNS</sequence>
<evidence type="ECO:0000256" key="4">
    <source>
        <dbReference type="ARBA" id="ARBA00012437"/>
    </source>
</evidence>
<comment type="catalytic activity">
    <reaction evidence="1">
        <text>Endotype eliminative cleavage of L-alpha-rhamnopyranosyl-(1-&gt;4)-alpha-D-galactopyranosyluronic acid bonds of rhamnogalacturonan I domains in ramified hairy regions of pectin leaving L-rhamnopyranose at the reducing end and 4-deoxy-4,5-unsaturated D-galactopyranosyluronic acid at the non-reducing end.</text>
        <dbReference type="EC" id="4.2.2.23"/>
    </reaction>
</comment>
<dbReference type="CDD" id="cd10320">
    <property type="entry name" value="RGL4_N"/>
    <property type="match status" value="1"/>
</dbReference>
<evidence type="ECO:0000256" key="3">
    <source>
        <dbReference type="ARBA" id="ARBA00010418"/>
    </source>
</evidence>
<protein>
    <recommendedName>
        <fullName evidence="4">rhamnogalacturonan endolyase</fullName>
        <ecNumber evidence="4">4.2.2.23</ecNumber>
    </recommendedName>
</protein>
<evidence type="ECO:0000256" key="1">
    <source>
        <dbReference type="ARBA" id="ARBA00001324"/>
    </source>
</evidence>
<comment type="subcellular location">
    <subcellularLocation>
        <location evidence="2">Secreted</location>
    </subcellularLocation>
</comment>
<dbReference type="Pfam" id="PF14683">
    <property type="entry name" value="CBM-like"/>
    <property type="match status" value="1"/>
</dbReference>
<organism evidence="11 12">
    <name type="scientific">Citrus clementina</name>
    <name type="common">Clementine</name>
    <name type="synonym">Citrus deliciosa x Citrus sinensis</name>
    <dbReference type="NCBI Taxonomy" id="85681"/>
    <lineage>
        <taxon>Eukaryota</taxon>
        <taxon>Viridiplantae</taxon>
        <taxon>Streptophyta</taxon>
        <taxon>Embryophyta</taxon>
        <taxon>Tracheophyta</taxon>
        <taxon>Spermatophyta</taxon>
        <taxon>Magnoliopsida</taxon>
        <taxon>eudicotyledons</taxon>
        <taxon>Gunneridae</taxon>
        <taxon>Pentapetalae</taxon>
        <taxon>rosids</taxon>
        <taxon>malvids</taxon>
        <taxon>Sapindales</taxon>
        <taxon>Rutaceae</taxon>
        <taxon>Aurantioideae</taxon>
        <taxon>Citrus</taxon>
    </lineage>
</organism>
<dbReference type="PANTHER" id="PTHR32018:SF1">
    <property type="entry name" value="RHAMNOGALACTURONAN ENDOLYASE"/>
    <property type="match status" value="1"/>
</dbReference>
<dbReference type="GO" id="GO:0005975">
    <property type="term" value="P:carbohydrate metabolic process"/>
    <property type="evidence" value="ECO:0007669"/>
    <property type="project" value="InterPro"/>
</dbReference>
<name>V4SH52_CITCL</name>
<dbReference type="Pfam" id="PF06045">
    <property type="entry name" value="Rhamnogal_lyase"/>
    <property type="match status" value="1"/>
</dbReference>
<reference evidence="11 12" key="1">
    <citation type="submission" date="2013-10" db="EMBL/GenBank/DDBJ databases">
        <authorList>
            <consortium name="International Citrus Genome Consortium"/>
            <person name="Jenkins J."/>
            <person name="Schmutz J."/>
            <person name="Prochnik S."/>
            <person name="Rokhsar D."/>
            <person name="Gmitter F."/>
            <person name="Ollitrault P."/>
            <person name="Machado M."/>
            <person name="Talon M."/>
            <person name="Wincker P."/>
            <person name="Jaillon O."/>
            <person name="Morgante M."/>
        </authorList>
    </citation>
    <scope>NUCLEOTIDE SEQUENCE</scope>
    <source>
        <strain evidence="12">cv. Clemenules</strain>
    </source>
</reference>
<evidence type="ECO:0000256" key="2">
    <source>
        <dbReference type="ARBA" id="ARBA00004613"/>
    </source>
</evidence>
<feature type="domain" description="Rhamnogalacturonan lyase" evidence="9">
    <location>
        <begin position="431"/>
        <end position="616"/>
    </location>
</feature>
<dbReference type="InterPro" id="IPR011013">
    <property type="entry name" value="Gal_mutarotase_sf_dom"/>
</dbReference>
<comment type="similarity">
    <text evidence="3">Belongs to the polysaccharide lyase 4 family.</text>
</comment>
<dbReference type="InterPro" id="IPR008979">
    <property type="entry name" value="Galactose-bd-like_sf"/>
</dbReference>
<evidence type="ECO:0000313" key="12">
    <source>
        <dbReference type="Proteomes" id="UP000030687"/>
    </source>
</evidence>
<dbReference type="SUPFAM" id="SSF74650">
    <property type="entry name" value="Galactose mutarotase-like"/>
    <property type="match status" value="1"/>
</dbReference>
<dbReference type="SUPFAM" id="SSF49452">
    <property type="entry name" value="Starch-binding domain-like"/>
    <property type="match status" value="1"/>
</dbReference>
<dbReference type="Gramene" id="ESR47018">
    <property type="protein sequence ID" value="ESR47018"/>
    <property type="gene ID" value="CICLE_v10003567mg"/>
</dbReference>
<evidence type="ECO:0000256" key="7">
    <source>
        <dbReference type="ARBA" id="ARBA00023239"/>
    </source>
</evidence>
<evidence type="ECO:0000256" key="6">
    <source>
        <dbReference type="ARBA" id="ARBA00022729"/>
    </source>
</evidence>
<dbReference type="EC" id="4.2.2.23" evidence="4"/>
<dbReference type="InterPro" id="IPR029411">
    <property type="entry name" value="RG-lyase_III"/>
</dbReference>
<proteinExistence type="inferred from homology"/>
<dbReference type="InterPro" id="IPR013784">
    <property type="entry name" value="Carb-bd-like_fold"/>
</dbReference>
<dbReference type="GO" id="GO:0102210">
    <property type="term" value="F:rhamnogalacturonan endolyase activity"/>
    <property type="evidence" value="ECO:0007669"/>
    <property type="project" value="UniProtKB-EC"/>
</dbReference>
<dbReference type="InterPro" id="IPR029413">
    <property type="entry name" value="RG-lyase_II"/>
</dbReference>
<dbReference type="CDD" id="cd10317">
    <property type="entry name" value="RGL4_C"/>
    <property type="match status" value="1"/>
</dbReference>
<evidence type="ECO:0000259" key="10">
    <source>
        <dbReference type="Pfam" id="PF14686"/>
    </source>
</evidence>
<keyword evidence="12" id="KW-1185">Reference proteome</keyword>
<dbReference type="SUPFAM" id="SSF49785">
    <property type="entry name" value="Galactose-binding domain-like"/>
    <property type="match status" value="1"/>
</dbReference>
<evidence type="ECO:0000259" key="9">
    <source>
        <dbReference type="Pfam" id="PF14683"/>
    </source>
</evidence>
<keyword evidence="7" id="KW-0456">Lyase</keyword>
<dbReference type="InterPro" id="IPR051850">
    <property type="entry name" value="Polysacch_Lyase_4"/>
</dbReference>
<evidence type="ECO:0000256" key="5">
    <source>
        <dbReference type="ARBA" id="ARBA00022525"/>
    </source>
</evidence>
<dbReference type="InParanoid" id="V4SH52"/>
<feature type="domain" description="Rhamnogalacturonan lyase" evidence="10">
    <location>
        <begin position="344"/>
        <end position="417"/>
    </location>
</feature>
<dbReference type="InterPro" id="IPR014718">
    <property type="entry name" value="GH-type_carb-bd"/>
</dbReference>
<evidence type="ECO:0000256" key="8">
    <source>
        <dbReference type="SAM" id="SignalP"/>
    </source>
</evidence>
<dbReference type="CDD" id="cd10316">
    <property type="entry name" value="RGL4_M"/>
    <property type="match status" value="1"/>
</dbReference>
<dbReference type="OMA" id="AQMFHSA"/>
<dbReference type="Gene3D" id="2.70.98.10">
    <property type="match status" value="1"/>
</dbReference>
<keyword evidence="6 8" id="KW-0732">Signal</keyword>
<dbReference type="Proteomes" id="UP000030687">
    <property type="component" value="Unassembled WGS sequence"/>
</dbReference>
<dbReference type="Gene3D" id="2.60.120.260">
    <property type="entry name" value="Galactose-binding domain-like"/>
    <property type="match status" value="1"/>
</dbReference>
<dbReference type="Gene3D" id="2.60.40.1120">
    <property type="entry name" value="Carboxypeptidase-like, regulatory domain"/>
    <property type="match status" value="1"/>
</dbReference>
<dbReference type="Pfam" id="PF14686">
    <property type="entry name" value="fn3_3"/>
    <property type="match status" value="1"/>
</dbReference>
<dbReference type="EMBL" id="KI536799">
    <property type="protein sequence ID" value="ESR47018.1"/>
    <property type="molecule type" value="Genomic_DNA"/>
</dbReference>
<dbReference type="FunFam" id="2.60.40.1120:FF:000033">
    <property type="entry name" value="Rhamnogalacturonate lyase B"/>
    <property type="match status" value="1"/>
</dbReference>
<dbReference type="KEGG" id="cic:CICLE_v10003567mg"/>
<feature type="signal peptide" evidence="8">
    <location>
        <begin position="1"/>
        <end position="20"/>
    </location>
</feature>
<dbReference type="GO" id="GO:0030246">
    <property type="term" value="F:carbohydrate binding"/>
    <property type="evidence" value="ECO:0007669"/>
    <property type="project" value="InterPro"/>
</dbReference>